<protein>
    <recommendedName>
        <fullName evidence="2">NACHT-NTPase and P-loop NTPases N-terminal domain-containing protein</fullName>
    </recommendedName>
</protein>
<gene>
    <name evidence="3" type="ORF">NW762_003114</name>
</gene>
<evidence type="ECO:0000313" key="3">
    <source>
        <dbReference type="EMBL" id="KAJ4267016.1"/>
    </source>
</evidence>
<dbReference type="InterPro" id="IPR031352">
    <property type="entry name" value="SesA"/>
</dbReference>
<feature type="domain" description="NACHT-NTPase and P-loop NTPases N-terminal" evidence="2">
    <location>
        <begin position="10"/>
        <end position="131"/>
    </location>
</feature>
<keyword evidence="4" id="KW-1185">Reference proteome</keyword>
<comment type="caution">
    <text evidence="3">The sequence shown here is derived from an EMBL/GenBank/DDBJ whole genome shotgun (WGS) entry which is preliminary data.</text>
</comment>
<evidence type="ECO:0000259" key="2">
    <source>
        <dbReference type="Pfam" id="PF17107"/>
    </source>
</evidence>
<dbReference type="AlphaFoldDB" id="A0A9W8S9E7"/>
<proteinExistence type="predicted"/>
<dbReference type="Pfam" id="PF17107">
    <property type="entry name" value="SesA"/>
    <property type="match status" value="1"/>
</dbReference>
<evidence type="ECO:0000313" key="4">
    <source>
        <dbReference type="Proteomes" id="UP001152049"/>
    </source>
</evidence>
<dbReference type="EMBL" id="JAOQAZ010000004">
    <property type="protein sequence ID" value="KAJ4267016.1"/>
    <property type="molecule type" value="Genomic_DNA"/>
</dbReference>
<dbReference type="Proteomes" id="UP001152049">
    <property type="component" value="Unassembled WGS sequence"/>
</dbReference>
<name>A0A9W8S9E7_9HYPO</name>
<keyword evidence="1" id="KW-0732">Signal</keyword>
<feature type="chain" id="PRO_5040862380" description="NACHT-NTPase and P-loop NTPases N-terminal domain-containing protein" evidence="1">
    <location>
        <begin position="20"/>
        <end position="224"/>
    </location>
</feature>
<organism evidence="3 4">
    <name type="scientific">Fusarium torreyae</name>
    <dbReference type="NCBI Taxonomy" id="1237075"/>
    <lineage>
        <taxon>Eukaryota</taxon>
        <taxon>Fungi</taxon>
        <taxon>Dikarya</taxon>
        <taxon>Ascomycota</taxon>
        <taxon>Pezizomycotina</taxon>
        <taxon>Sordariomycetes</taxon>
        <taxon>Hypocreomycetidae</taxon>
        <taxon>Hypocreales</taxon>
        <taxon>Nectriaceae</taxon>
        <taxon>Fusarium</taxon>
    </lineage>
</organism>
<dbReference type="OrthoDB" id="674604at2759"/>
<evidence type="ECO:0000256" key="1">
    <source>
        <dbReference type="SAM" id="SignalP"/>
    </source>
</evidence>
<reference evidence="3" key="1">
    <citation type="submission" date="2022-09" db="EMBL/GenBank/DDBJ databases">
        <title>Fusarium specimens isolated from Avocado Roots.</title>
        <authorList>
            <person name="Stajich J."/>
            <person name="Roper C."/>
            <person name="Heimlech-Rivalta G."/>
        </authorList>
    </citation>
    <scope>NUCLEOTIDE SEQUENCE</scope>
    <source>
        <strain evidence="3">CF00136</strain>
    </source>
</reference>
<accession>A0A9W8S9E7</accession>
<feature type="signal peptide" evidence="1">
    <location>
        <begin position="1"/>
        <end position="19"/>
    </location>
</feature>
<sequence>MSGAEIISLISAIISIVDASIKVCNAAADTSSLSAGFRQVATRLPLVQETLIATMEGLESDLEPSKSSLSLKSVLESCEQKIIQLDGLLRADILPAGTGTWKRVGTAIKTLPKENKVDHLMEGIIADLHVLTFSHTLKAATRKDVETLIEAAVEGRRNQNQKSRTPYMTFHNSGSGLQIAHNQSGNMNFNTGTGSQINFEGPTAGTFHFGTSSERFDSSSTKQT</sequence>